<feature type="domain" description="Xylose isomerase-like TIM barrel" evidence="2">
    <location>
        <begin position="68"/>
        <end position="243"/>
    </location>
</feature>
<dbReference type="Pfam" id="PF01261">
    <property type="entry name" value="AP_endonuc_2"/>
    <property type="match status" value="1"/>
</dbReference>
<dbReference type="InterPro" id="IPR036237">
    <property type="entry name" value="Xyl_isomerase-like_sf"/>
</dbReference>
<dbReference type="OrthoDB" id="9801426at2"/>
<dbReference type="InterPro" id="IPR013022">
    <property type="entry name" value="Xyl_isomerase-like_TIM-brl"/>
</dbReference>
<dbReference type="PATRIC" id="fig|396014.3.peg.3125"/>
<keyword evidence="4" id="KW-1185">Reference proteome</keyword>
<name>Z9JPZ2_9MICO</name>
<dbReference type="SUPFAM" id="SSF51658">
    <property type="entry name" value="Xylose isomerase-like"/>
    <property type="match status" value="1"/>
</dbReference>
<dbReference type="InterPro" id="IPR050312">
    <property type="entry name" value="IolE/XylAMocC-like"/>
</dbReference>
<dbReference type="HOGENOM" id="CLU_050006_8_0_11"/>
<keyword evidence="1" id="KW-0119">Carbohydrate metabolism</keyword>
<accession>Z9JPZ2</accession>
<gene>
    <name evidence="3" type="ORF">BF93_08115</name>
</gene>
<dbReference type="STRING" id="396014.BF93_08115"/>
<dbReference type="PANTHER" id="PTHR12110">
    <property type="entry name" value="HYDROXYPYRUVATE ISOMERASE"/>
    <property type="match status" value="1"/>
</dbReference>
<evidence type="ECO:0000259" key="2">
    <source>
        <dbReference type="Pfam" id="PF01261"/>
    </source>
</evidence>
<evidence type="ECO:0000256" key="1">
    <source>
        <dbReference type="ARBA" id="ARBA00023277"/>
    </source>
</evidence>
<sequence length="257" mass="26942">MPYGVIASIDQQDVALAAGADYLESTVVGVLVEEDGEGGWRAAQVDPAHRVPSFAVFVPGSLRLSDPAVPIARIRSYLATALDAIAGVAEPGARIVLGSGAARTIGPDVPVEEGRRRFAEVVVAARDAARERGLEIVLEPLHAGETDLIHTIAEAAAFLDEHGIEGVKIVADLYHVQLEAEPFADVEHLAGRVGHVHVADSGRVPPGQGDWPLTEFLAALRRGGYTGPVTIECRWQDLAAELPDALAAVRAADPAAA</sequence>
<proteinExistence type="predicted"/>
<reference evidence="3 4" key="1">
    <citation type="submission" date="2014-02" db="EMBL/GenBank/DDBJ databases">
        <title>Genome sequence of Brachybacterium phenoliresistens strain W13A50.</title>
        <authorList>
            <person name="Wang X."/>
        </authorList>
    </citation>
    <scope>NUCLEOTIDE SEQUENCE [LARGE SCALE GENOMIC DNA]</scope>
    <source>
        <strain evidence="3 4">W13A50</strain>
    </source>
</reference>
<dbReference type="eggNOG" id="COG1082">
    <property type="taxonomic scope" value="Bacteria"/>
</dbReference>
<evidence type="ECO:0000313" key="4">
    <source>
        <dbReference type="Proteomes" id="UP000023067"/>
    </source>
</evidence>
<dbReference type="Proteomes" id="UP000023067">
    <property type="component" value="Unassembled WGS sequence"/>
</dbReference>
<protein>
    <recommendedName>
        <fullName evidence="2">Xylose isomerase-like TIM barrel domain-containing protein</fullName>
    </recommendedName>
</protein>
<comment type="caution">
    <text evidence="3">The sequence shown here is derived from an EMBL/GenBank/DDBJ whole genome shotgun (WGS) entry which is preliminary data.</text>
</comment>
<dbReference type="EMBL" id="JDYK01000020">
    <property type="protein sequence ID" value="EWS80058.1"/>
    <property type="molecule type" value="Genomic_DNA"/>
</dbReference>
<evidence type="ECO:0000313" key="3">
    <source>
        <dbReference type="EMBL" id="EWS80058.1"/>
    </source>
</evidence>
<dbReference type="AlphaFoldDB" id="Z9JPZ2"/>
<dbReference type="RefSeq" id="WP_038373945.1">
    <property type="nucleotide sequence ID" value="NZ_BAAAOW010000015.1"/>
</dbReference>
<dbReference type="Gene3D" id="3.20.20.150">
    <property type="entry name" value="Divalent-metal-dependent TIM barrel enzymes"/>
    <property type="match status" value="1"/>
</dbReference>
<organism evidence="3 4">
    <name type="scientific">Brachybacterium phenoliresistens</name>
    <dbReference type="NCBI Taxonomy" id="396014"/>
    <lineage>
        <taxon>Bacteria</taxon>
        <taxon>Bacillati</taxon>
        <taxon>Actinomycetota</taxon>
        <taxon>Actinomycetes</taxon>
        <taxon>Micrococcales</taxon>
        <taxon>Dermabacteraceae</taxon>
        <taxon>Brachybacterium</taxon>
    </lineage>
</organism>